<dbReference type="InterPro" id="IPR036388">
    <property type="entry name" value="WH-like_DNA-bd_sf"/>
</dbReference>
<dbReference type="GO" id="GO:0003700">
    <property type="term" value="F:DNA-binding transcription factor activity"/>
    <property type="evidence" value="ECO:0007669"/>
    <property type="project" value="InterPro"/>
</dbReference>
<organism evidence="7 8">
    <name type="scientific">Rhizobium daejeonense</name>
    <dbReference type="NCBI Taxonomy" id="240521"/>
    <lineage>
        <taxon>Bacteria</taxon>
        <taxon>Pseudomonadati</taxon>
        <taxon>Pseudomonadota</taxon>
        <taxon>Alphaproteobacteria</taxon>
        <taxon>Hyphomicrobiales</taxon>
        <taxon>Rhizobiaceae</taxon>
        <taxon>Rhizobium/Agrobacterium group</taxon>
        <taxon>Rhizobium</taxon>
    </lineage>
</organism>
<dbReference type="RefSeq" id="WP_163898550.1">
    <property type="nucleotide sequence ID" value="NZ_CP048426.1"/>
</dbReference>
<dbReference type="Pfam" id="PF03466">
    <property type="entry name" value="LysR_substrate"/>
    <property type="match status" value="1"/>
</dbReference>
<dbReference type="InterPro" id="IPR000847">
    <property type="entry name" value="LysR_HTH_N"/>
</dbReference>
<protein>
    <submittedName>
        <fullName evidence="7">LysR family transcriptional regulator</fullName>
    </submittedName>
</protein>
<dbReference type="InterPro" id="IPR036390">
    <property type="entry name" value="WH_DNA-bd_sf"/>
</dbReference>
<dbReference type="Proteomes" id="UP000477849">
    <property type="component" value="Unassembled WGS sequence"/>
</dbReference>
<accession>A0A6M1S3H5</accession>
<keyword evidence="2" id="KW-0805">Transcription regulation</keyword>
<feature type="domain" description="HTH lysR-type" evidence="6">
    <location>
        <begin position="1"/>
        <end position="58"/>
    </location>
</feature>
<comment type="similarity">
    <text evidence="1">Belongs to the LysR transcriptional regulatory family.</text>
</comment>
<dbReference type="AlphaFoldDB" id="A0A6M1S3H5"/>
<dbReference type="EMBL" id="JAAKZH010000006">
    <property type="protein sequence ID" value="NGO65769.1"/>
    <property type="molecule type" value="Genomic_DNA"/>
</dbReference>
<gene>
    <name evidence="7" type="ORF">G6N76_19025</name>
</gene>
<dbReference type="PANTHER" id="PTHR30427:SF1">
    <property type="entry name" value="TRANSCRIPTIONAL ACTIVATOR PROTEIN LYSR"/>
    <property type="match status" value="1"/>
</dbReference>
<keyword evidence="4" id="KW-0010">Activator</keyword>
<name>A0A6M1S3H5_9HYPH</name>
<dbReference type="Gene3D" id="3.40.190.290">
    <property type="match status" value="1"/>
</dbReference>
<dbReference type="GO" id="GO:0010628">
    <property type="term" value="P:positive regulation of gene expression"/>
    <property type="evidence" value="ECO:0007669"/>
    <property type="project" value="TreeGrafter"/>
</dbReference>
<evidence type="ECO:0000256" key="5">
    <source>
        <dbReference type="ARBA" id="ARBA00023163"/>
    </source>
</evidence>
<dbReference type="Pfam" id="PF00126">
    <property type="entry name" value="HTH_1"/>
    <property type="match status" value="1"/>
</dbReference>
<sequence>MNLRELELFGTLMRVGTTIETAAVLGISQPSVSAQIKRIEARLRLTLFQRVGNRLEPTAEAHSLFAQAAPIFTTQAEIRSRIEGLASAARAPVTISATPAIVEGFLAERLATAGYDNWRKHLRLWVTEPEADVRSGRADIGLQMAVPAKADFHAETLMDVALGAVMRPDHPLASKDRLSVTDIAAEPLVSYDPAWSPMGAVIQQAFRAKGLKYNLSCEAPFCSTVCHLVEACGGVGVIDALTAGRLTSPALVWKPLGNVPTVPLIVFHRRKEPLRSAVLSLLTLLKTPPASKGKGESAQSE</sequence>
<keyword evidence="3" id="KW-0238">DNA-binding</keyword>
<keyword evidence="5" id="KW-0804">Transcription</keyword>
<proteinExistence type="inferred from homology"/>
<dbReference type="PROSITE" id="PS50931">
    <property type="entry name" value="HTH_LYSR"/>
    <property type="match status" value="1"/>
</dbReference>
<reference evidence="7 8" key="1">
    <citation type="submission" date="2020-02" db="EMBL/GenBank/DDBJ databases">
        <title>Genome sequence of the type strain CCBAU10050 of Rhizobium daejeonense.</title>
        <authorList>
            <person name="Gao J."/>
            <person name="Sun J."/>
        </authorList>
    </citation>
    <scope>NUCLEOTIDE SEQUENCE [LARGE SCALE GENOMIC DNA]</scope>
    <source>
        <strain evidence="7 8">CCBAU10050</strain>
    </source>
</reference>
<dbReference type="SUPFAM" id="SSF46785">
    <property type="entry name" value="Winged helix' DNA-binding domain"/>
    <property type="match status" value="1"/>
</dbReference>
<evidence type="ECO:0000259" key="6">
    <source>
        <dbReference type="PROSITE" id="PS50931"/>
    </source>
</evidence>
<comment type="caution">
    <text evidence="7">The sequence shown here is derived from an EMBL/GenBank/DDBJ whole genome shotgun (WGS) entry which is preliminary data.</text>
</comment>
<dbReference type="InterPro" id="IPR005119">
    <property type="entry name" value="LysR_subst-bd"/>
</dbReference>
<dbReference type="GO" id="GO:0043565">
    <property type="term" value="F:sequence-specific DNA binding"/>
    <property type="evidence" value="ECO:0007669"/>
    <property type="project" value="TreeGrafter"/>
</dbReference>
<evidence type="ECO:0000256" key="4">
    <source>
        <dbReference type="ARBA" id="ARBA00023159"/>
    </source>
</evidence>
<dbReference type="SUPFAM" id="SSF53850">
    <property type="entry name" value="Periplasmic binding protein-like II"/>
    <property type="match status" value="1"/>
</dbReference>
<evidence type="ECO:0000313" key="7">
    <source>
        <dbReference type="EMBL" id="NGO65769.1"/>
    </source>
</evidence>
<evidence type="ECO:0000256" key="3">
    <source>
        <dbReference type="ARBA" id="ARBA00023125"/>
    </source>
</evidence>
<evidence type="ECO:0000313" key="8">
    <source>
        <dbReference type="Proteomes" id="UP000477849"/>
    </source>
</evidence>
<evidence type="ECO:0000256" key="1">
    <source>
        <dbReference type="ARBA" id="ARBA00009437"/>
    </source>
</evidence>
<evidence type="ECO:0000256" key="2">
    <source>
        <dbReference type="ARBA" id="ARBA00023015"/>
    </source>
</evidence>
<dbReference type="Gene3D" id="1.10.10.10">
    <property type="entry name" value="Winged helix-like DNA-binding domain superfamily/Winged helix DNA-binding domain"/>
    <property type="match status" value="1"/>
</dbReference>
<dbReference type="PANTHER" id="PTHR30427">
    <property type="entry name" value="TRANSCRIPTIONAL ACTIVATOR PROTEIN LYSR"/>
    <property type="match status" value="1"/>
</dbReference>
<keyword evidence="8" id="KW-1185">Reference proteome</keyword>